<dbReference type="Proteomes" id="UP001059605">
    <property type="component" value="Genome"/>
</dbReference>
<protein>
    <recommendedName>
        <fullName evidence="4">Holin</fullName>
    </recommendedName>
</protein>
<organism evidence="2 3">
    <name type="scientific">Erwinia phage Stepyanka</name>
    <dbReference type="NCBI Taxonomy" id="2961688"/>
    <lineage>
        <taxon>Viruses</taxon>
        <taxon>Duplodnaviria</taxon>
        <taxon>Heunggongvirae</taxon>
        <taxon>Uroviricota</taxon>
        <taxon>Caudoviricetes</taxon>
        <taxon>Autographivirales</taxon>
        <taxon>Autotranscriptaviridae</taxon>
        <taxon>Studiervirinae</taxon>
        <taxon>Elunavirus</taxon>
        <taxon>Elunavirus stepyanka</taxon>
    </lineage>
</organism>
<dbReference type="EMBL" id="ON715521">
    <property type="protein sequence ID" value="UTQ80067.1"/>
    <property type="molecule type" value="Genomic_DNA"/>
</dbReference>
<evidence type="ECO:0008006" key="4">
    <source>
        <dbReference type="Google" id="ProtNLM"/>
    </source>
</evidence>
<keyword evidence="1" id="KW-0472">Membrane</keyword>
<evidence type="ECO:0000313" key="2">
    <source>
        <dbReference type="EMBL" id="UTQ80067.1"/>
    </source>
</evidence>
<evidence type="ECO:0000313" key="3">
    <source>
        <dbReference type="Proteomes" id="UP001059605"/>
    </source>
</evidence>
<sequence>MDAQGWVYGITCWGLVALVVWEIVKDNKARKDN</sequence>
<feature type="transmembrane region" description="Helical" evidence="1">
    <location>
        <begin position="6"/>
        <end position="24"/>
    </location>
</feature>
<gene>
    <name evidence="2" type="ORF">14Stepyanka_00048</name>
</gene>
<evidence type="ECO:0000256" key="1">
    <source>
        <dbReference type="SAM" id="Phobius"/>
    </source>
</evidence>
<name>A0A9E7NMF9_9CAUD</name>
<keyword evidence="3" id="KW-1185">Reference proteome</keyword>
<keyword evidence="1" id="KW-1133">Transmembrane helix</keyword>
<accession>A0A9E7NMF9</accession>
<keyword evidence="1" id="KW-0812">Transmembrane</keyword>
<reference evidence="2" key="1">
    <citation type="submission" date="2022-06" db="EMBL/GenBank/DDBJ databases">
        <title>Characterization of Erwinia amylovora bacteriophages.</title>
        <authorList>
            <person name="Besarab N.V."/>
            <person name="Letarov A.V."/>
            <person name="Babenko V.V."/>
            <person name="Kulikov E.E."/>
            <person name="Belalov I.S."/>
            <person name="Lagonenko A.L."/>
        </authorList>
    </citation>
    <scope>NUCLEOTIDE SEQUENCE</scope>
</reference>
<proteinExistence type="predicted"/>